<evidence type="ECO:0000313" key="2">
    <source>
        <dbReference type="Proteomes" id="UP000504640"/>
    </source>
</evidence>
<accession>A0A6J3FFY8</accession>
<dbReference type="Proteomes" id="UP000504640">
    <property type="component" value="Unplaced"/>
</dbReference>
<keyword evidence="1" id="KW-0812">Transmembrane</keyword>
<evidence type="ECO:0000313" key="3">
    <source>
        <dbReference type="RefSeq" id="XP_032104350.1"/>
    </source>
</evidence>
<feature type="transmembrane region" description="Helical" evidence="1">
    <location>
        <begin position="20"/>
        <end position="40"/>
    </location>
</feature>
<proteinExistence type="predicted"/>
<reference evidence="3" key="1">
    <citation type="submission" date="2025-08" db="UniProtKB">
        <authorList>
            <consortium name="RefSeq"/>
        </authorList>
    </citation>
    <scope>IDENTIFICATION</scope>
    <source>
        <tissue evidence="3">Blood</tissue>
    </source>
</reference>
<dbReference type="GeneID" id="116530374"/>
<keyword evidence="1" id="KW-0472">Membrane</keyword>
<gene>
    <name evidence="3" type="primary">LOC116530374</name>
</gene>
<name>A0A6J3FFY8_SAPAP</name>
<sequence>MFWWVSGLFLEFIGDPKPPAWKGYLLAVLMFLLACLQTLFKQQNTYRLKVLQIRLQSVITGLVYRKVSPRGQVQAFLAGEGNITELVGSNAISS</sequence>
<dbReference type="AlphaFoldDB" id="A0A6J3FFY8"/>
<keyword evidence="2" id="KW-1185">Reference proteome</keyword>
<protein>
    <submittedName>
        <fullName evidence="3">Multidrug resistance-associated protein 6-like</fullName>
    </submittedName>
</protein>
<keyword evidence="1" id="KW-1133">Transmembrane helix</keyword>
<organism evidence="2 3">
    <name type="scientific">Sapajus apella</name>
    <name type="common">Brown-capped capuchin</name>
    <name type="synonym">Cebus apella</name>
    <dbReference type="NCBI Taxonomy" id="9515"/>
    <lineage>
        <taxon>Eukaryota</taxon>
        <taxon>Metazoa</taxon>
        <taxon>Chordata</taxon>
        <taxon>Craniata</taxon>
        <taxon>Vertebrata</taxon>
        <taxon>Euteleostomi</taxon>
        <taxon>Mammalia</taxon>
        <taxon>Eutheria</taxon>
        <taxon>Euarchontoglires</taxon>
        <taxon>Primates</taxon>
        <taxon>Haplorrhini</taxon>
        <taxon>Platyrrhini</taxon>
        <taxon>Cebidae</taxon>
        <taxon>Cebinae</taxon>
        <taxon>Sapajus</taxon>
    </lineage>
</organism>
<evidence type="ECO:0000256" key="1">
    <source>
        <dbReference type="SAM" id="Phobius"/>
    </source>
</evidence>
<dbReference type="RefSeq" id="XP_032104350.1">
    <property type="nucleotide sequence ID" value="XM_032248459.1"/>
</dbReference>